<proteinExistence type="predicted"/>
<dbReference type="RefSeq" id="WP_087616269.1">
    <property type="nucleotide sequence ID" value="NZ_JAFBEY010000001.1"/>
</dbReference>
<evidence type="ECO:0000259" key="1">
    <source>
        <dbReference type="PROSITE" id="PS51186"/>
    </source>
</evidence>
<evidence type="ECO:0000313" key="3">
    <source>
        <dbReference type="Proteomes" id="UP000196594"/>
    </source>
</evidence>
<dbReference type="SUPFAM" id="SSF55729">
    <property type="entry name" value="Acyl-CoA N-acyltransferases (Nat)"/>
    <property type="match status" value="1"/>
</dbReference>
<evidence type="ECO:0000313" key="2">
    <source>
        <dbReference type="EMBL" id="OUZ40086.1"/>
    </source>
</evidence>
<dbReference type="PANTHER" id="PTHR43610:SF1">
    <property type="entry name" value="N-ACETYLTRANSFERASE DOMAIN-CONTAINING PROTEIN"/>
    <property type="match status" value="1"/>
</dbReference>
<accession>A0ABX3ZK25</accession>
<protein>
    <submittedName>
        <fullName evidence="2">GNAT family N-acetyltransferase</fullName>
    </submittedName>
</protein>
<organism evidence="2 3">
    <name type="scientific">Solibacillus kalamii</name>
    <dbReference type="NCBI Taxonomy" id="1748298"/>
    <lineage>
        <taxon>Bacteria</taxon>
        <taxon>Bacillati</taxon>
        <taxon>Bacillota</taxon>
        <taxon>Bacilli</taxon>
        <taxon>Bacillales</taxon>
        <taxon>Caryophanaceae</taxon>
        <taxon>Solibacillus</taxon>
    </lineage>
</organism>
<dbReference type="Pfam" id="PF13302">
    <property type="entry name" value="Acetyltransf_3"/>
    <property type="match status" value="1"/>
</dbReference>
<dbReference type="Gene3D" id="3.40.630.30">
    <property type="match status" value="1"/>
</dbReference>
<name>A0ABX3ZK25_9BACL</name>
<feature type="domain" description="N-acetyltransferase" evidence="1">
    <location>
        <begin position="1"/>
        <end position="158"/>
    </location>
</feature>
<dbReference type="InterPro" id="IPR000182">
    <property type="entry name" value="GNAT_dom"/>
</dbReference>
<sequence>MEIKKYNSENEELIDLLCSNHWPFHTKIQLDPAAIKRAIEKGYYSEGREAFWIIKEEQKVGIIIIDDIEDTIPLFDLRLTEEARGKGIGQKSLSWLKDYLYGEQGKIRIEGYTRADNLAMRKCFTKAGFVKEGYLRNAWENEDGSISDTVLYASIYDDWKDNKTTPIKLDEVPY</sequence>
<gene>
    <name evidence="2" type="ORF">CBM15_06110</name>
</gene>
<dbReference type="InterPro" id="IPR016181">
    <property type="entry name" value="Acyl_CoA_acyltransferase"/>
</dbReference>
<dbReference type="PANTHER" id="PTHR43610">
    <property type="entry name" value="BLL6696 PROTEIN"/>
    <property type="match status" value="1"/>
</dbReference>
<dbReference type="EMBL" id="NHNT01000002">
    <property type="protein sequence ID" value="OUZ40086.1"/>
    <property type="molecule type" value="Genomic_DNA"/>
</dbReference>
<dbReference type="PROSITE" id="PS51186">
    <property type="entry name" value="GNAT"/>
    <property type="match status" value="1"/>
</dbReference>
<comment type="caution">
    <text evidence="2">The sequence shown here is derived from an EMBL/GenBank/DDBJ whole genome shotgun (WGS) entry which is preliminary data.</text>
</comment>
<reference evidence="2 3" key="1">
    <citation type="journal article" date="2017" name="Int. J. Syst. Evol. Microbiol.">
        <title>Solibacillus kalamii sp. nov., isolated from a high-efficiency particulate arrestance filter system used in the International Space Station.</title>
        <authorList>
            <person name="Checinska Sielaff A."/>
            <person name="Kumar R.M."/>
            <person name="Pal D."/>
            <person name="Mayilraj S."/>
            <person name="Venkateswaran K."/>
        </authorList>
    </citation>
    <scope>NUCLEOTIDE SEQUENCE [LARGE SCALE GENOMIC DNA]</scope>
    <source>
        <strain evidence="2 3">ISSFR-015</strain>
    </source>
</reference>
<dbReference type="Proteomes" id="UP000196594">
    <property type="component" value="Unassembled WGS sequence"/>
</dbReference>
<keyword evidence="3" id="KW-1185">Reference proteome</keyword>